<dbReference type="PANTHER" id="PTHR42643">
    <property type="entry name" value="IONOTROPIC RECEPTOR 20A-RELATED"/>
    <property type="match status" value="1"/>
</dbReference>
<evidence type="ECO:0000256" key="9">
    <source>
        <dbReference type="ARBA" id="ARBA00023170"/>
    </source>
</evidence>
<comment type="subcellular location">
    <subcellularLocation>
        <location evidence="1">Cell membrane</location>
        <topology evidence="1">Multi-pass membrane protein</topology>
    </subcellularLocation>
</comment>
<evidence type="ECO:0000256" key="7">
    <source>
        <dbReference type="ARBA" id="ARBA00023065"/>
    </source>
</evidence>
<keyword evidence="3" id="KW-0813">Transport</keyword>
<evidence type="ECO:0000256" key="13">
    <source>
        <dbReference type="SAM" id="MobiDB-lite"/>
    </source>
</evidence>
<evidence type="ECO:0000256" key="15">
    <source>
        <dbReference type="SAM" id="SignalP"/>
    </source>
</evidence>
<comment type="caution">
    <text evidence="17">The sequence shown here is derived from an EMBL/GenBank/DDBJ whole genome shotgun (WGS) entry which is preliminary data.</text>
</comment>
<evidence type="ECO:0000256" key="3">
    <source>
        <dbReference type="ARBA" id="ARBA00022448"/>
    </source>
</evidence>
<comment type="similarity">
    <text evidence="2">Belongs to the glutamate-gated ion channel (TC 1.A.10.1) family.</text>
</comment>
<dbReference type="InterPro" id="IPR052192">
    <property type="entry name" value="Insect_Ionotropic_Sensory_Rcpt"/>
</dbReference>
<dbReference type="Pfam" id="PF00060">
    <property type="entry name" value="Lig_chan"/>
    <property type="match status" value="1"/>
</dbReference>
<feature type="compositionally biased region" description="Polar residues" evidence="13">
    <location>
        <begin position="129"/>
        <end position="163"/>
    </location>
</feature>
<dbReference type="Proteomes" id="UP000747542">
    <property type="component" value="Unassembled WGS sequence"/>
</dbReference>
<evidence type="ECO:0000256" key="11">
    <source>
        <dbReference type="ARBA" id="ARBA00023286"/>
    </source>
</evidence>
<feature type="domain" description="Ionotropic glutamate receptor L-glutamate and glycine-binding" evidence="16">
    <location>
        <begin position="437"/>
        <end position="499"/>
    </location>
</feature>
<evidence type="ECO:0000256" key="2">
    <source>
        <dbReference type="ARBA" id="ARBA00008685"/>
    </source>
</evidence>
<dbReference type="PANTHER" id="PTHR42643:SF24">
    <property type="entry name" value="IONOTROPIC RECEPTOR 60A"/>
    <property type="match status" value="1"/>
</dbReference>
<proteinExistence type="inferred from homology"/>
<keyword evidence="5 14" id="KW-0812">Transmembrane</keyword>
<evidence type="ECO:0000256" key="1">
    <source>
        <dbReference type="ARBA" id="ARBA00004651"/>
    </source>
</evidence>
<evidence type="ECO:0000256" key="6">
    <source>
        <dbReference type="ARBA" id="ARBA00022989"/>
    </source>
</evidence>
<evidence type="ECO:0000313" key="18">
    <source>
        <dbReference type="Proteomes" id="UP000747542"/>
    </source>
</evidence>
<gene>
    <name evidence="17" type="primary">Ir21a-L9</name>
    <name evidence="17" type="ORF">Hamer_G006009</name>
</gene>
<feature type="transmembrane region" description="Helical" evidence="14">
    <location>
        <begin position="621"/>
        <end position="643"/>
    </location>
</feature>
<dbReference type="Pfam" id="PF10613">
    <property type="entry name" value="Lig_chan-Glu_bd"/>
    <property type="match status" value="1"/>
</dbReference>
<dbReference type="SMART" id="SM00918">
    <property type="entry name" value="Lig_chan-Glu_bd"/>
    <property type="match status" value="1"/>
</dbReference>
<dbReference type="AlphaFoldDB" id="A0A8J5JHU2"/>
<dbReference type="GO" id="GO:0015276">
    <property type="term" value="F:ligand-gated monoatomic ion channel activity"/>
    <property type="evidence" value="ECO:0007669"/>
    <property type="project" value="InterPro"/>
</dbReference>
<feature type="compositionally biased region" description="Pro residues" evidence="13">
    <location>
        <begin position="82"/>
        <end position="98"/>
    </location>
</feature>
<feature type="region of interest" description="Disordered" evidence="13">
    <location>
        <begin position="78"/>
        <end position="176"/>
    </location>
</feature>
<keyword evidence="15" id="KW-0732">Signal</keyword>
<reference evidence="17" key="1">
    <citation type="journal article" date="2021" name="Sci. Adv.">
        <title>The American lobster genome reveals insights on longevity, neural, and immune adaptations.</title>
        <authorList>
            <person name="Polinski J.M."/>
            <person name="Zimin A.V."/>
            <person name="Clark K.F."/>
            <person name="Kohn A.B."/>
            <person name="Sadowski N."/>
            <person name="Timp W."/>
            <person name="Ptitsyn A."/>
            <person name="Khanna P."/>
            <person name="Romanova D.Y."/>
            <person name="Williams P."/>
            <person name="Greenwood S.J."/>
            <person name="Moroz L.L."/>
            <person name="Walt D.R."/>
            <person name="Bodnar A.G."/>
        </authorList>
    </citation>
    <scope>NUCLEOTIDE SEQUENCE</scope>
    <source>
        <strain evidence="17">GMGI-L3</strain>
    </source>
</reference>
<feature type="compositionally biased region" description="Polar residues" evidence="13">
    <location>
        <begin position="99"/>
        <end position="113"/>
    </location>
</feature>
<keyword evidence="10" id="KW-0325">Glycoprotein</keyword>
<evidence type="ECO:0000256" key="12">
    <source>
        <dbReference type="ARBA" id="ARBA00023303"/>
    </source>
</evidence>
<evidence type="ECO:0000256" key="8">
    <source>
        <dbReference type="ARBA" id="ARBA00023136"/>
    </source>
</evidence>
<evidence type="ECO:0000256" key="4">
    <source>
        <dbReference type="ARBA" id="ARBA00022475"/>
    </source>
</evidence>
<keyword evidence="18" id="KW-1185">Reference proteome</keyword>
<keyword evidence="9 17" id="KW-0675">Receptor</keyword>
<feature type="chain" id="PRO_5035186028" evidence="15">
    <location>
        <begin position="32"/>
        <end position="871"/>
    </location>
</feature>
<name>A0A8J5JHU2_HOMAM</name>
<accession>A0A8J5JHU2</accession>
<organism evidence="17 18">
    <name type="scientific">Homarus americanus</name>
    <name type="common">American lobster</name>
    <dbReference type="NCBI Taxonomy" id="6706"/>
    <lineage>
        <taxon>Eukaryota</taxon>
        <taxon>Metazoa</taxon>
        <taxon>Ecdysozoa</taxon>
        <taxon>Arthropoda</taxon>
        <taxon>Crustacea</taxon>
        <taxon>Multicrustacea</taxon>
        <taxon>Malacostraca</taxon>
        <taxon>Eumalacostraca</taxon>
        <taxon>Eucarida</taxon>
        <taxon>Decapoda</taxon>
        <taxon>Pleocyemata</taxon>
        <taxon>Astacidea</taxon>
        <taxon>Nephropoidea</taxon>
        <taxon>Nephropidae</taxon>
        <taxon>Homarus</taxon>
    </lineage>
</organism>
<evidence type="ECO:0000313" key="17">
    <source>
        <dbReference type="EMBL" id="KAG7156288.1"/>
    </source>
</evidence>
<evidence type="ECO:0000256" key="14">
    <source>
        <dbReference type="SAM" id="Phobius"/>
    </source>
</evidence>
<dbReference type="InterPro" id="IPR019594">
    <property type="entry name" value="Glu/Gly-bd"/>
</dbReference>
<keyword evidence="6 14" id="KW-1133">Transmembrane helix</keyword>
<keyword evidence="4" id="KW-1003">Cell membrane</keyword>
<feature type="signal peptide" evidence="15">
    <location>
        <begin position="1"/>
        <end position="31"/>
    </location>
</feature>
<evidence type="ECO:0000256" key="10">
    <source>
        <dbReference type="ARBA" id="ARBA00023180"/>
    </source>
</evidence>
<feature type="region of interest" description="Disordered" evidence="13">
    <location>
        <begin position="805"/>
        <end position="824"/>
    </location>
</feature>
<dbReference type="InterPro" id="IPR001320">
    <property type="entry name" value="Iontro_rcpt_C"/>
</dbReference>
<evidence type="ECO:0000259" key="16">
    <source>
        <dbReference type="SMART" id="SM00918"/>
    </source>
</evidence>
<protein>
    <submittedName>
        <fullName evidence="17">Ionotropic receptor 21a-like 9</fullName>
    </submittedName>
</protein>
<dbReference type="Gene3D" id="3.40.190.10">
    <property type="entry name" value="Periplasmic binding protein-like II"/>
    <property type="match status" value="1"/>
</dbReference>
<feature type="transmembrane region" description="Helical" evidence="14">
    <location>
        <begin position="552"/>
        <end position="573"/>
    </location>
</feature>
<keyword evidence="12" id="KW-0407">Ion channel</keyword>
<dbReference type="SUPFAM" id="SSF53850">
    <property type="entry name" value="Periplasmic binding protein-like II"/>
    <property type="match status" value="1"/>
</dbReference>
<feature type="compositionally biased region" description="Basic and acidic residues" evidence="13">
    <location>
        <begin position="805"/>
        <end position="820"/>
    </location>
</feature>
<sequence>MFVPAVVSCYWLPMMGLYLLLMMMIATPSLASSNSARTGETTIRGDNDFAIFGLPPAPAWQLTGGDTETLVQVLVPLDKQPTPVPPHPQIATPVPPHPQTATSVPSHPQTATPVPSHPQIATPVPPHPQTGTPVPSHPQIATSVPSHPQTATPVPSHPQTATPVPSHPQAATPVPPHPQLSIIPPYTHSASPEGIREMDTAVQEVIFGLDEVSQVRANTPPSVARQKRDSWWWPNEGKMDEVEKEEDETLTRLLTTVVRQELENCALVVAYDLAYHHSRLLDHLLHSLPNSRQQVVQVKGMEDLLGMVWVSPLCRGYLLLLHDPVPLLNFVNTADDFWDYNGRFVVVGTSREQLQKLAQSNKGIKTEHLVGLIKSSRAGDWTMYTNSLYGSTSVLRRVASWRRTGTLSTSLNLFPSDKLTNLQGAKLKVSTFEWEPSVLYYRGPDEEVQFLYGIDIEVVNALSRVLNFTVVFEEPPPGEFWGVMNENETWSGMMGRLSRNEADIGVANLFLTLGRLGAVDYSAPYDAEVSCFMVRSDPPAPRWLSLALPFEWVTWMTLLVGLVVTGLLLFCLASLSARCGGEVRSLQSLLGCYFYAFGLHFREPQLVAPWRYNTRIFVSFLWLYTIIITTAYCSNLTAFLTVTRRPQGMDSIRDLYDSGAEVSGLGGFFKGALASAVDPYLQQQDLTPSEWVALSFPQSLAERFVAYQELDVVWPKLRGGRAAYLHNRQFLEFVITTQFTSQGGTSMRIMKECFAPYNIAMALQRHSPLKTKFDRVISWMIESGLVRHWFLESLRLSRKTREKKTSTKADSFRNGKERTNDGLSESGSDVIPLSIDHMQGVFFILIIGQLLSLVVFFIERCCKKSYYKDSP</sequence>
<evidence type="ECO:0000256" key="5">
    <source>
        <dbReference type="ARBA" id="ARBA00022692"/>
    </source>
</evidence>
<keyword evidence="11" id="KW-1071">Ligand-gated ion channel</keyword>
<dbReference type="EMBL" id="JAHLQT010039184">
    <property type="protein sequence ID" value="KAG7156288.1"/>
    <property type="molecule type" value="Genomic_DNA"/>
</dbReference>
<feature type="transmembrane region" description="Helical" evidence="14">
    <location>
        <begin position="840"/>
        <end position="858"/>
    </location>
</feature>
<keyword evidence="8 14" id="KW-0472">Membrane</keyword>
<keyword evidence="7" id="KW-0406">Ion transport</keyword>
<dbReference type="Gene3D" id="1.10.287.70">
    <property type="match status" value="1"/>
</dbReference>
<dbReference type="GO" id="GO:0005886">
    <property type="term" value="C:plasma membrane"/>
    <property type="evidence" value="ECO:0007669"/>
    <property type="project" value="UniProtKB-SubCell"/>
</dbReference>
<dbReference type="GO" id="GO:0050906">
    <property type="term" value="P:detection of stimulus involved in sensory perception"/>
    <property type="evidence" value="ECO:0007669"/>
    <property type="project" value="UniProtKB-ARBA"/>
</dbReference>